<dbReference type="Gene3D" id="3.40.50.300">
    <property type="entry name" value="P-loop containing nucleotide triphosphate hydrolases"/>
    <property type="match status" value="1"/>
</dbReference>
<proteinExistence type="predicted"/>
<feature type="non-terminal residue" evidence="1">
    <location>
        <position position="48"/>
    </location>
</feature>
<gene>
    <name evidence="1" type="ORF">S01H1_68995</name>
</gene>
<sequence>MPNKKIPSETGNAALDLALDTIKIGKQALVFANTKRSAEKTAEDIAKK</sequence>
<protein>
    <submittedName>
        <fullName evidence="1">Uncharacterized protein</fullName>
    </submittedName>
</protein>
<reference evidence="1" key="1">
    <citation type="journal article" date="2014" name="Front. Microbiol.">
        <title>High frequency of phylogenetically diverse reductive dehalogenase-homologous genes in deep subseafloor sedimentary metagenomes.</title>
        <authorList>
            <person name="Kawai M."/>
            <person name="Futagami T."/>
            <person name="Toyoda A."/>
            <person name="Takaki Y."/>
            <person name="Nishi S."/>
            <person name="Hori S."/>
            <person name="Arai W."/>
            <person name="Tsubouchi T."/>
            <person name="Morono Y."/>
            <person name="Uchiyama I."/>
            <person name="Ito T."/>
            <person name="Fujiyama A."/>
            <person name="Inagaki F."/>
            <person name="Takami H."/>
        </authorList>
    </citation>
    <scope>NUCLEOTIDE SEQUENCE</scope>
    <source>
        <strain evidence="1">Expedition CK06-06</strain>
    </source>
</reference>
<evidence type="ECO:0000313" key="1">
    <source>
        <dbReference type="EMBL" id="GAG36470.1"/>
    </source>
</evidence>
<name>X0X0H7_9ZZZZ</name>
<dbReference type="InterPro" id="IPR027417">
    <property type="entry name" value="P-loop_NTPase"/>
</dbReference>
<accession>X0X0H7</accession>
<dbReference type="AlphaFoldDB" id="X0X0H7"/>
<comment type="caution">
    <text evidence="1">The sequence shown here is derived from an EMBL/GenBank/DDBJ whole genome shotgun (WGS) entry which is preliminary data.</text>
</comment>
<organism evidence="1">
    <name type="scientific">marine sediment metagenome</name>
    <dbReference type="NCBI Taxonomy" id="412755"/>
    <lineage>
        <taxon>unclassified sequences</taxon>
        <taxon>metagenomes</taxon>
        <taxon>ecological metagenomes</taxon>
    </lineage>
</organism>
<dbReference type="EMBL" id="BARS01045778">
    <property type="protein sequence ID" value="GAG36470.1"/>
    <property type="molecule type" value="Genomic_DNA"/>
</dbReference>